<dbReference type="GO" id="GO:0030136">
    <property type="term" value="C:clathrin-coated vesicle"/>
    <property type="evidence" value="ECO:0007669"/>
    <property type="project" value="TreeGrafter"/>
</dbReference>
<dbReference type="GO" id="GO:0048268">
    <property type="term" value="P:clathrin coat assembly"/>
    <property type="evidence" value="ECO:0007669"/>
    <property type="project" value="TreeGrafter"/>
</dbReference>
<dbReference type="GO" id="GO:0005905">
    <property type="term" value="C:clathrin-coated pit"/>
    <property type="evidence" value="ECO:0007669"/>
    <property type="project" value="TreeGrafter"/>
</dbReference>
<sequence>MPEQQLLKPTEWSYYDYFWADKKDPQGNGTEESSLGEAWAQVKLADEAEVHLKFSAKLHSEVEKSLMNFCENFKKDRKKCDHHIADLRKQLASRYASVEKS</sequence>
<evidence type="ECO:0000313" key="2">
    <source>
        <dbReference type="Proteomes" id="UP001166674"/>
    </source>
</evidence>
<proteinExistence type="predicted"/>
<comment type="caution">
    <text evidence="1">The sequence shown here is derived from an EMBL/GenBank/DDBJ whole genome shotgun (WGS) entry which is preliminary data.</text>
</comment>
<accession>A0AA41SVY5</accession>
<dbReference type="PANTHER" id="PTHR23065:SF57">
    <property type="entry name" value="GROWTH ARREST-SPECIFIC PROTEIN 7"/>
    <property type="match status" value="1"/>
</dbReference>
<dbReference type="PANTHER" id="PTHR23065">
    <property type="entry name" value="PROLINE-SERINE-THREONINE PHOSPHATASE INTERACTING PROTEIN 1"/>
    <property type="match status" value="1"/>
</dbReference>
<name>A0AA41SVY5_SCICA</name>
<dbReference type="InterPro" id="IPR027267">
    <property type="entry name" value="AH/BAR_dom_sf"/>
</dbReference>
<gene>
    <name evidence="1" type="ORF">SUZIE_122935</name>
</gene>
<protein>
    <submittedName>
        <fullName evidence="1">Growth arrest-specific protein 7</fullName>
    </submittedName>
</protein>
<dbReference type="GO" id="GO:0005886">
    <property type="term" value="C:plasma membrane"/>
    <property type="evidence" value="ECO:0007669"/>
    <property type="project" value="TreeGrafter"/>
</dbReference>
<reference evidence="1" key="1">
    <citation type="submission" date="2020-03" db="EMBL/GenBank/DDBJ databases">
        <title>Studies in the Genomics of Life Span.</title>
        <authorList>
            <person name="Glass D."/>
        </authorList>
    </citation>
    <scope>NUCLEOTIDE SEQUENCE</scope>
    <source>
        <strain evidence="1">SUZIE</strain>
        <tissue evidence="1">Muscle</tissue>
    </source>
</reference>
<dbReference type="GO" id="GO:0072583">
    <property type="term" value="P:clathrin-dependent endocytosis"/>
    <property type="evidence" value="ECO:0007669"/>
    <property type="project" value="TreeGrafter"/>
</dbReference>
<dbReference type="Proteomes" id="UP001166674">
    <property type="component" value="Unassembled WGS sequence"/>
</dbReference>
<dbReference type="SUPFAM" id="SSF103657">
    <property type="entry name" value="BAR/IMD domain-like"/>
    <property type="match status" value="1"/>
</dbReference>
<dbReference type="GO" id="GO:0048812">
    <property type="term" value="P:neuron projection morphogenesis"/>
    <property type="evidence" value="ECO:0007669"/>
    <property type="project" value="TreeGrafter"/>
</dbReference>
<keyword evidence="2" id="KW-1185">Reference proteome</keyword>
<dbReference type="Gene3D" id="1.20.1270.60">
    <property type="entry name" value="Arfaptin homology (AH) domain/BAR domain"/>
    <property type="match status" value="1"/>
</dbReference>
<organism evidence="1 2">
    <name type="scientific">Sciurus carolinensis</name>
    <name type="common">Eastern gray squirrel</name>
    <dbReference type="NCBI Taxonomy" id="30640"/>
    <lineage>
        <taxon>Eukaryota</taxon>
        <taxon>Metazoa</taxon>
        <taxon>Chordata</taxon>
        <taxon>Craniata</taxon>
        <taxon>Vertebrata</taxon>
        <taxon>Euteleostomi</taxon>
        <taxon>Mammalia</taxon>
        <taxon>Eutheria</taxon>
        <taxon>Euarchontoglires</taxon>
        <taxon>Glires</taxon>
        <taxon>Rodentia</taxon>
        <taxon>Sciuromorpha</taxon>
        <taxon>Sciuridae</taxon>
        <taxon>Sciurinae</taxon>
        <taxon>Sciurini</taxon>
        <taxon>Sciurus</taxon>
    </lineage>
</organism>
<dbReference type="AlphaFoldDB" id="A0AA41SVY5"/>
<evidence type="ECO:0000313" key="1">
    <source>
        <dbReference type="EMBL" id="MBZ3873437.1"/>
    </source>
</evidence>
<dbReference type="EMBL" id="JAATJV010204421">
    <property type="protein sequence ID" value="MBZ3873437.1"/>
    <property type="molecule type" value="Genomic_DNA"/>
</dbReference>